<evidence type="ECO:0000313" key="1">
    <source>
        <dbReference type="EMBL" id="MCY0389873.1"/>
    </source>
</evidence>
<sequence length="113" mass="12510">MCYLDFNAWVGIKVSTDERKATQVKVHHGLTRVHRDFLFAPVKPGAGTPAGERASFMLKLDIAAGLRLCEMAAATLGAMQPKWVDDELGTAWKLIVIGKRSKLRTATMEALRR</sequence>
<organism evidence="1 2">
    <name type="scientific">Robbsia betulipollinis</name>
    <dbReference type="NCBI Taxonomy" id="2981849"/>
    <lineage>
        <taxon>Bacteria</taxon>
        <taxon>Pseudomonadati</taxon>
        <taxon>Pseudomonadota</taxon>
        <taxon>Betaproteobacteria</taxon>
        <taxon>Burkholderiales</taxon>
        <taxon>Burkholderiaceae</taxon>
        <taxon>Robbsia</taxon>
    </lineage>
</organism>
<gene>
    <name evidence="1" type="ORF">OVY01_22295</name>
</gene>
<name>A0ABT3ZTL6_9BURK</name>
<keyword evidence="2" id="KW-1185">Reference proteome</keyword>
<dbReference type="Proteomes" id="UP001082899">
    <property type="component" value="Unassembled WGS sequence"/>
</dbReference>
<proteinExistence type="predicted"/>
<protein>
    <submittedName>
        <fullName evidence="1">Uncharacterized protein</fullName>
    </submittedName>
</protein>
<reference evidence="1" key="1">
    <citation type="submission" date="2022-11" db="EMBL/GenBank/DDBJ databases">
        <title>Robbsia betulipollinis sp. nov., isolated from pollen of birch (Betula pendula).</title>
        <authorList>
            <person name="Shi H."/>
            <person name="Ambika Manirajan B."/>
            <person name="Ratering S."/>
            <person name="Geissler-Plaum R."/>
            <person name="Schnell S."/>
        </authorList>
    </citation>
    <scope>NUCLEOTIDE SEQUENCE</scope>
    <source>
        <strain evidence="1">Bb-Pol-6</strain>
    </source>
</reference>
<evidence type="ECO:0000313" key="2">
    <source>
        <dbReference type="Proteomes" id="UP001082899"/>
    </source>
</evidence>
<accession>A0ABT3ZTL6</accession>
<dbReference type="EMBL" id="JAPMXC010000014">
    <property type="protein sequence ID" value="MCY0389873.1"/>
    <property type="molecule type" value="Genomic_DNA"/>
</dbReference>
<comment type="caution">
    <text evidence="1">The sequence shown here is derived from an EMBL/GenBank/DDBJ whole genome shotgun (WGS) entry which is preliminary data.</text>
</comment>
<dbReference type="RefSeq" id="WP_267849824.1">
    <property type="nucleotide sequence ID" value="NZ_JAPMXC010000014.1"/>
</dbReference>